<organism evidence="2">
    <name type="scientific">Culex pipiens</name>
    <name type="common">House mosquito</name>
    <dbReference type="NCBI Taxonomy" id="7175"/>
    <lineage>
        <taxon>Eukaryota</taxon>
        <taxon>Metazoa</taxon>
        <taxon>Ecdysozoa</taxon>
        <taxon>Arthropoda</taxon>
        <taxon>Hexapoda</taxon>
        <taxon>Insecta</taxon>
        <taxon>Pterygota</taxon>
        <taxon>Neoptera</taxon>
        <taxon>Endopterygota</taxon>
        <taxon>Diptera</taxon>
        <taxon>Nematocera</taxon>
        <taxon>Culicoidea</taxon>
        <taxon>Culicidae</taxon>
        <taxon>Culicinae</taxon>
        <taxon>Culicini</taxon>
        <taxon>Culex</taxon>
        <taxon>Culex</taxon>
    </lineage>
</organism>
<evidence type="ECO:0000313" key="2">
    <source>
        <dbReference type="EMBL" id="CAG6583711.1"/>
    </source>
</evidence>
<dbReference type="EMBL" id="HBUE01100507">
    <property type="protein sequence ID" value="CAG6485167.1"/>
    <property type="molecule type" value="Transcribed_RNA"/>
</dbReference>
<feature type="compositionally biased region" description="Basic and acidic residues" evidence="1">
    <location>
        <begin position="109"/>
        <end position="125"/>
    </location>
</feature>
<evidence type="ECO:0000256" key="1">
    <source>
        <dbReference type="SAM" id="MobiDB-lite"/>
    </source>
</evidence>
<sequence length="125" mass="14122">MANVANALSLLGCGHPWVSQKVISVFSNIINYKHRQFFAGPDRVEDKGKQGRRAPILRLQEVVHPATRCPTFVQLQNEKFDRRTLFGCHDRRRASGEAEDSPLSAGLHGGREMDCEERLETSYGR</sequence>
<proteinExistence type="predicted"/>
<dbReference type="AlphaFoldDB" id="A0A8D8KAK0"/>
<feature type="region of interest" description="Disordered" evidence="1">
    <location>
        <begin position="91"/>
        <end position="125"/>
    </location>
</feature>
<protein>
    <submittedName>
        <fullName evidence="2">(northern house mosquito) hypothetical protein</fullName>
    </submittedName>
</protein>
<dbReference type="EMBL" id="HBUE01205812">
    <property type="protein sequence ID" value="CAG6531849.1"/>
    <property type="molecule type" value="Transcribed_RNA"/>
</dbReference>
<name>A0A8D8KAK0_CULPI</name>
<dbReference type="EMBL" id="HBUE01205811">
    <property type="protein sequence ID" value="CAG6531847.1"/>
    <property type="molecule type" value="Transcribed_RNA"/>
</dbReference>
<dbReference type="EMBL" id="HBUE01312116">
    <property type="protein sequence ID" value="CAG6583713.1"/>
    <property type="molecule type" value="Transcribed_RNA"/>
</dbReference>
<dbReference type="EMBL" id="HBUE01312115">
    <property type="protein sequence ID" value="CAG6583711.1"/>
    <property type="molecule type" value="Transcribed_RNA"/>
</dbReference>
<accession>A0A8D8KAK0</accession>
<reference evidence="2" key="1">
    <citation type="submission" date="2021-05" db="EMBL/GenBank/DDBJ databases">
        <authorList>
            <person name="Alioto T."/>
            <person name="Alioto T."/>
            <person name="Gomez Garrido J."/>
        </authorList>
    </citation>
    <scope>NUCLEOTIDE SEQUENCE</scope>
</reference>